<dbReference type="AlphaFoldDB" id="A0A2G9RGY7"/>
<accession>A0A2G9RGY7</accession>
<dbReference type="Gene3D" id="2.30.29.30">
    <property type="entry name" value="Pleckstrin-homology domain (PH domain)/Phosphotyrosine-binding domain (PTB)"/>
    <property type="match status" value="1"/>
</dbReference>
<reference evidence="2" key="1">
    <citation type="submission" date="2017-08" db="EMBL/GenBank/DDBJ databases">
        <title>Assembly of the North American Bullfrog Genome.</title>
        <authorList>
            <person name="Warren R.L."/>
            <person name="Vandervalk B.P."/>
            <person name="Kucuk E."/>
            <person name="Birol I."/>
            <person name="Helbing C."/>
            <person name="Pandoh P."/>
            <person name="Behsaz B."/>
            <person name="Mohamadi H."/>
            <person name="Chu J."/>
            <person name="Jackman S."/>
            <person name="Hammond S.A."/>
            <person name="Veldhoen N."/>
            <person name="Kirk H."/>
            <person name="Zhao Y."/>
            <person name="Coope R."/>
            <person name="Pleasance S."/>
            <person name="Moore R."/>
            <person name="Holt R."/>
        </authorList>
    </citation>
    <scope>NUCLEOTIDE SEQUENCE</scope>
    <source>
        <strain evidence="2">Bruno</strain>
        <tissue evidence="2">Liver</tissue>
    </source>
</reference>
<protein>
    <recommendedName>
        <fullName evidence="3">PH domain-containing protein</fullName>
    </recommendedName>
</protein>
<feature type="compositionally biased region" description="Basic and acidic residues" evidence="1">
    <location>
        <begin position="134"/>
        <end position="145"/>
    </location>
</feature>
<proteinExistence type="predicted"/>
<organism evidence="2">
    <name type="scientific">Aquarana catesbeiana</name>
    <name type="common">American bullfrog</name>
    <name type="synonym">Rana catesbeiana</name>
    <dbReference type="NCBI Taxonomy" id="8400"/>
    <lineage>
        <taxon>Eukaryota</taxon>
        <taxon>Metazoa</taxon>
        <taxon>Chordata</taxon>
        <taxon>Craniata</taxon>
        <taxon>Vertebrata</taxon>
        <taxon>Euteleostomi</taxon>
        <taxon>Amphibia</taxon>
        <taxon>Batrachia</taxon>
        <taxon>Anura</taxon>
        <taxon>Neobatrachia</taxon>
        <taxon>Ranoidea</taxon>
        <taxon>Ranidae</taxon>
        <taxon>Aquarana</taxon>
    </lineage>
</organism>
<dbReference type="InterPro" id="IPR011993">
    <property type="entry name" value="PH-like_dom_sf"/>
</dbReference>
<feature type="region of interest" description="Disordered" evidence="1">
    <location>
        <begin position="119"/>
        <end position="171"/>
    </location>
</feature>
<evidence type="ECO:0000313" key="2">
    <source>
        <dbReference type="EMBL" id="PIO26483.1"/>
    </source>
</evidence>
<gene>
    <name evidence="2" type="ORF">AB205_0015200</name>
</gene>
<evidence type="ECO:0000256" key="1">
    <source>
        <dbReference type="SAM" id="MobiDB-lite"/>
    </source>
</evidence>
<dbReference type="OrthoDB" id="9900190at2759"/>
<dbReference type="EMBL" id="KV948397">
    <property type="protein sequence ID" value="PIO26483.1"/>
    <property type="molecule type" value="Genomic_DNA"/>
</dbReference>
<dbReference type="InterPro" id="IPR042986">
    <property type="entry name" value="PLEKHS1"/>
</dbReference>
<dbReference type="SUPFAM" id="SSF50729">
    <property type="entry name" value="PH domain-like"/>
    <property type="match status" value="1"/>
</dbReference>
<sequence length="388" mass="45104">MQASWKGRLFKLCKTAVDSYFIRYYAYDGVSMDYKGEILVSDIKSIDLGYNAMDKNMTTITNLFNNSPQNVLCIKTNKRVYYLLDENKENIKNWQKCITDVWVKINQTENVDGPQIKHTVLVAPPPVPPQGEATRPKSYPEDHPRSRSPLLDTQDRQRCHTDPTSRTEIPDCKPLNLLMQETTSVDTAYYSDTEIYDVPRPGLNHLSVDYTEEEEDFDFPDENVYMCMEQIPQDFSDSFEDSDTNIGDSTDQTQIPLDAQESLCSEEQNNHCPAKPPRNYRIIKSSRSPILQRSQLKRAYILKMMYEQDSSDYVKMHLTIPTTHLRNYFNIQEVGDRLCVSKWKGPVEIGCVFYHGDHINEINGFRPESRDFFFQMLNLFTRDKVITL</sequence>
<dbReference type="PANTHER" id="PTHR47014">
    <property type="entry name" value="PLECKSTRIN HOMOLOGY DOMAIN-CONTAINING FAMILY S MEMBER 1"/>
    <property type="match status" value="1"/>
</dbReference>
<name>A0A2G9RGY7_AQUCT</name>
<dbReference type="PANTHER" id="PTHR47014:SF1">
    <property type="entry name" value="PLECKSTRIN HOMOLOGY DOMAIN-CONTAINING FAMILY S MEMBER 1"/>
    <property type="match status" value="1"/>
</dbReference>
<feature type="compositionally biased region" description="Basic and acidic residues" evidence="1">
    <location>
        <begin position="153"/>
        <end position="171"/>
    </location>
</feature>
<evidence type="ECO:0008006" key="3">
    <source>
        <dbReference type="Google" id="ProtNLM"/>
    </source>
</evidence>